<organism evidence="2 4">
    <name type="scientific">Methanobacterium veterum</name>
    <dbReference type="NCBI Taxonomy" id="408577"/>
    <lineage>
        <taxon>Archaea</taxon>
        <taxon>Methanobacteriati</taxon>
        <taxon>Methanobacteriota</taxon>
        <taxon>Methanomada group</taxon>
        <taxon>Methanobacteria</taxon>
        <taxon>Methanobacteriales</taxon>
        <taxon>Methanobacteriaceae</taxon>
        <taxon>Methanobacterium</taxon>
    </lineage>
</organism>
<evidence type="ECO:0000313" key="2">
    <source>
        <dbReference type="EMBL" id="MCZ3367262.1"/>
    </source>
</evidence>
<keyword evidence="4" id="KW-1185">Reference proteome</keyword>
<dbReference type="AlphaFoldDB" id="A0A9E4ZZK7"/>
<name>A0A9E4ZZK7_9EURY</name>
<dbReference type="GO" id="GO:0016787">
    <property type="term" value="F:hydrolase activity"/>
    <property type="evidence" value="ECO:0007669"/>
    <property type="project" value="UniProtKB-KW"/>
</dbReference>
<dbReference type="InterPro" id="IPR007560">
    <property type="entry name" value="Restrct_endonuc_IV_Mrr"/>
</dbReference>
<evidence type="ECO:0000313" key="3">
    <source>
        <dbReference type="EMBL" id="MCZ3373590.1"/>
    </source>
</evidence>
<dbReference type="EC" id="3.1.21.-" evidence="2"/>
<dbReference type="GO" id="GO:0003677">
    <property type="term" value="F:DNA binding"/>
    <property type="evidence" value="ECO:0007669"/>
    <property type="project" value="InterPro"/>
</dbReference>
<protein>
    <submittedName>
        <fullName evidence="2">Restriction endonuclease</fullName>
        <ecNumber evidence="2">3.1.21.-</ecNumber>
    </submittedName>
</protein>
<evidence type="ECO:0000313" key="4">
    <source>
        <dbReference type="Proteomes" id="UP001068021"/>
    </source>
</evidence>
<dbReference type="SUPFAM" id="SSF52980">
    <property type="entry name" value="Restriction endonuclease-like"/>
    <property type="match status" value="1"/>
</dbReference>
<dbReference type="Proteomes" id="UP001074446">
    <property type="component" value="Unassembled WGS sequence"/>
</dbReference>
<dbReference type="GO" id="GO:0004519">
    <property type="term" value="F:endonuclease activity"/>
    <property type="evidence" value="ECO:0007669"/>
    <property type="project" value="UniProtKB-KW"/>
</dbReference>
<keyword evidence="2" id="KW-0540">Nuclease</keyword>
<accession>A0A9E4ZZK7</accession>
<keyword evidence="2" id="KW-0255">Endonuclease</keyword>
<sequence>MASIKLPELPKEKEFEEYISALFQSSGYFIERSMIDREEGEEVLELDIVITDYDQKSSNSRLVEVKSGKYGFPDIFKVRGWMDYLNFEQGMFIVQNETDKFNFYKEKAKNLNIELISVANLTEFNIEEIVGKKEVDPLDITVWRFSYWVERNLLKLLNDYASSQKERLCYKCLKNYYFQLNSDAFFTENVIERVNKIYGTFNRFYRISARCGNELEGKSFKDAHRNIPNNIFSDTYYKCNLNPIQISTFIEHKARLILLKNAVDYIILRENDEKKDVIQILELASLPRSFHRALRKIREHEYVHRYPVFWQWFIRLFGGFILLDYEDEEYELFSKKTGIPQDEIPNALEAYELLFPQKDGWFMDLSKNSLNVKLMKMFPVPFRGIGAFYRNNVYTESNKYKDLKCGGLTICDLVKWHHLGYEVLKRGYKE</sequence>
<dbReference type="RefSeq" id="WP_048082513.1">
    <property type="nucleotide sequence ID" value="NZ_JAPVER010000020.1"/>
</dbReference>
<gene>
    <name evidence="3" type="ORF">O3H35_13155</name>
    <name evidence="2" type="ORF">O3H54_15335</name>
</gene>
<proteinExistence type="predicted"/>
<comment type="caution">
    <text evidence="2">The sequence shown here is derived from an EMBL/GenBank/DDBJ whole genome shotgun (WGS) entry which is preliminary data.</text>
</comment>
<dbReference type="EMBL" id="JAPVES010000030">
    <property type="protein sequence ID" value="MCZ3373590.1"/>
    <property type="molecule type" value="Genomic_DNA"/>
</dbReference>
<reference evidence="2" key="1">
    <citation type="submission" date="2022-12" db="EMBL/GenBank/DDBJ databases">
        <title>Reclassification of two methanogenic archaea species isolated from the Kolyma lowland permafrost.</title>
        <authorList>
            <person name="Trubitsyn V.E."/>
            <person name="Rivkina E.M."/>
            <person name="Shcherbakova V.A."/>
        </authorList>
    </citation>
    <scope>NUCLEOTIDE SEQUENCE</scope>
    <source>
        <strain evidence="2">M2</strain>
        <strain evidence="3">MK4</strain>
    </source>
</reference>
<dbReference type="InterPro" id="IPR011335">
    <property type="entry name" value="Restrct_endonuc-II-like"/>
</dbReference>
<feature type="domain" description="Restriction endonuclease type IV Mrr" evidence="1">
    <location>
        <begin position="12"/>
        <end position="123"/>
    </location>
</feature>
<dbReference type="Proteomes" id="UP001068021">
    <property type="component" value="Unassembled WGS sequence"/>
</dbReference>
<evidence type="ECO:0000259" key="1">
    <source>
        <dbReference type="Pfam" id="PF04471"/>
    </source>
</evidence>
<keyword evidence="2" id="KW-0378">Hydrolase</keyword>
<dbReference type="EMBL" id="JAPVER010000020">
    <property type="protein sequence ID" value="MCZ3367262.1"/>
    <property type="molecule type" value="Genomic_DNA"/>
</dbReference>
<dbReference type="GO" id="GO:0009307">
    <property type="term" value="P:DNA restriction-modification system"/>
    <property type="evidence" value="ECO:0007669"/>
    <property type="project" value="InterPro"/>
</dbReference>
<dbReference type="Pfam" id="PF04471">
    <property type="entry name" value="Mrr_cat"/>
    <property type="match status" value="1"/>
</dbReference>